<keyword evidence="8 9" id="KW-0472">Membrane</keyword>
<keyword evidence="6 9" id="KW-0812">Transmembrane</keyword>
<evidence type="ECO:0000256" key="5">
    <source>
        <dbReference type="ARBA" id="ARBA00022679"/>
    </source>
</evidence>
<evidence type="ECO:0000256" key="7">
    <source>
        <dbReference type="ARBA" id="ARBA00022989"/>
    </source>
</evidence>
<feature type="transmembrane region" description="Helical" evidence="9">
    <location>
        <begin position="284"/>
        <end position="305"/>
    </location>
</feature>
<keyword evidence="4 10" id="KW-0328">Glycosyltransferase</keyword>
<comment type="pathway">
    <text evidence="2">Lipid metabolism; sphingolipid metabolism.</text>
</comment>
<proteinExistence type="predicted"/>
<name>A0ABX8B4S5_9BACT</name>
<sequence length="413" mass="45989">MTGGLVTHGFDLLLLPLLGRALLRLWEGFQLLACVRRFVAARAHPKDYAPFVTVIAPCKGDDDGLRRSLPRLAALDFPDYEVVFVVESETDPAYQQLSQWVLQHPGRLRLVVAGLATDSGQKVHNLLAGVAAARPDSEVLAFLDSDIEIPPDWLRELVAPLGDEQVGATSGMRWYSLDNADLPSLWRAHWNTVILTNLKPGGSSFVWGGSMALRRATFAQLRLAERWRGTLSDDYVASAALRAYRRRMVFVPTCLVASSDGLGWRDLWEFTTRQILITRIYHPAMWRIALLWYGFFTLVVLGIGLEGLRDAWAGVLSTAHLGLVGLWLLGGLDDALSLLAVRQALGAQHIGDWRRRILFCCLHIPTAMLYAANTVVSLFCRVVVWRGIAYRLISAQQTEILWRTPPSVPTDCP</sequence>
<evidence type="ECO:0000256" key="4">
    <source>
        <dbReference type="ARBA" id="ARBA00022676"/>
    </source>
</evidence>
<feature type="transmembrane region" description="Helical" evidence="9">
    <location>
        <begin position="311"/>
        <end position="332"/>
    </location>
</feature>
<comment type="subcellular location">
    <subcellularLocation>
        <location evidence="1">Membrane</location>
        <topology evidence="1">Multi-pass membrane protein</topology>
    </subcellularLocation>
</comment>
<comment type="pathway">
    <text evidence="3">Sphingolipid metabolism.</text>
</comment>
<evidence type="ECO:0000313" key="11">
    <source>
        <dbReference type="Proteomes" id="UP000677668"/>
    </source>
</evidence>
<dbReference type="EC" id="2.4.-.-" evidence="10"/>
<reference evidence="10 11" key="1">
    <citation type="submission" date="2021-03" db="EMBL/GenBank/DDBJ databases">
        <title>Genomic and phenotypic characterization of Chloracidobacterium isolates provides evidence for multiple species.</title>
        <authorList>
            <person name="Saini M.K."/>
            <person name="Costas A.M.G."/>
            <person name="Tank M."/>
            <person name="Bryant D.A."/>
        </authorList>
    </citation>
    <scope>NUCLEOTIDE SEQUENCE [LARGE SCALE GENOMIC DNA]</scope>
    <source>
        <strain evidence="10 11">N</strain>
    </source>
</reference>
<keyword evidence="5 10" id="KW-0808">Transferase</keyword>
<organism evidence="10 11">
    <name type="scientific">Chloracidobacterium sp. N</name>
    <dbReference type="NCBI Taxonomy" id="2821540"/>
    <lineage>
        <taxon>Bacteria</taxon>
        <taxon>Pseudomonadati</taxon>
        <taxon>Acidobacteriota</taxon>
        <taxon>Terriglobia</taxon>
        <taxon>Terriglobales</taxon>
        <taxon>Acidobacteriaceae</taxon>
        <taxon>Chloracidobacterium</taxon>
        <taxon>Chloracidobacterium aggregatum</taxon>
    </lineage>
</organism>
<evidence type="ECO:0000256" key="1">
    <source>
        <dbReference type="ARBA" id="ARBA00004141"/>
    </source>
</evidence>
<gene>
    <name evidence="10" type="ORF">J8C05_01160</name>
</gene>
<protein>
    <submittedName>
        <fullName evidence="10">Glycosyltransferase</fullName>
        <ecNumber evidence="10">2.4.-.-</ecNumber>
    </submittedName>
</protein>
<keyword evidence="11" id="KW-1185">Reference proteome</keyword>
<keyword evidence="7 9" id="KW-1133">Transmembrane helix</keyword>
<evidence type="ECO:0000256" key="3">
    <source>
        <dbReference type="ARBA" id="ARBA00004991"/>
    </source>
</evidence>
<dbReference type="EMBL" id="CP072642">
    <property type="protein sequence ID" value="QUV94096.1"/>
    <property type="molecule type" value="Genomic_DNA"/>
</dbReference>
<evidence type="ECO:0000256" key="2">
    <source>
        <dbReference type="ARBA" id="ARBA00004760"/>
    </source>
</evidence>
<dbReference type="PANTHER" id="PTHR12726">
    <property type="entry name" value="CERAMIDE GLUCOSYLTRANSFERASE"/>
    <property type="match status" value="1"/>
</dbReference>
<evidence type="ECO:0000256" key="8">
    <source>
        <dbReference type="ARBA" id="ARBA00023136"/>
    </source>
</evidence>
<dbReference type="PANTHER" id="PTHR12726:SF0">
    <property type="entry name" value="CERAMIDE GLUCOSYLTRANSFERASE"/>
    <property type="match status" value="1"/>
</dbReference>
<dbReference type="InterPro" id="IPR029044">
    <property type="entry name" value="Nucleotide-diphossugar_trans"/>
</dbReference>
<dbReference type="Pfam" id="PF13641">
    <property type="entry name" value="Glyco_tranf_2_3"/>
    <property type="match status" value="1"/>
</dbReference>
<accession>A0ABX8B4S5</accession>
<dbReference type="Proteomes" id="UP000677668">
    <property type="component" value="Chromosome 1"/>
</dbReference>
<dbReference type="SUPFAM" id="SSF53448">
    <property type="entry name" value="Nucleotide-diphospho-sugar transferases"/>
    <property type="match status" value="1"/>
</dbReference>
<evidence type="ECO:0000256" key="9">
    <source>
        <dbReference type="SAM" id="Phobius"/>
    </source>
</evidence>
<dbReference type="Gene3D" id="3.90.550.10">
    <property type="entry name" value="Spore Coat Polysaccharide Biosynthesis Protein SpsA, Chain A"/>
    <property type="match status" value="1"/>
</dbReference>
<dbReference type="GO" id="GO:0016757">
    <property type="term" value="F:glycosyltransferase activity"/>
    <property type="evidence" value="ECO:0007669"/>
    <property type="project" value="UniProtKB-KW"/>
</dbReference>
<evidence type="ECO:0000256" key="6">
    <source>
        <dbReference type="ARBA" id="ARBA00022692"/>
    </source>
</evidence>
<dbReference type="InterPro" id="IPR025993">
    <property type="entry name" value="Ceramide_glucosylTrfase"/>
</dbReference>
<dbReference type="RefSeq" id="WP_211422411.1">
    <property type="nucleotide sequence ID" value="NZ_CP072642.1"/>
</dbReference>
<evidence type="ECO:0000313" key="10">
    <source>
        <dbReference type="EMBL" id="QUV94096.1"/>
    </source>
</evidence>